<reference evidence="2 3" key="1">
    <citation type="submission" date="2016-03" db="EMBL/GenBank/DDBJ databases">
        <title>Draft genome sequence of Acetobacter malorum CECT 7742, a strain isolated from strawberry vinegar.</title>
        <authorList>
            <person name="Sainz F."/>
            <person name="Mas A."/>
            <person name="Torija M.J."/>
        </authorList>
    </citation>
    <scope>NUCLEOTIDE SEQUENCE [LARGE SCALE GENOMIC DNA]</scope>
    <source>
        <strain evidence="2 3">CECT 7742</strain>
    </source>
</reference>
<protein>
    <submittedName>
        <fullName evidence="2">Uncharacterized protein</fullName>
    </submittedName>
</protein>
<dbReference type="Proteomes" id="UP000077349">
    <property type="component" value="Unassembled WGS sequence"/>
</dbReference>
<proteinExistence type="predicted"/>
<dbReference type="PATRIC" id="fig|178901.16.peg.1142"/>
<keyword evidence="1" id="KW-1133">Transmembrane helix</keyword>
<evidence type="ECO:0000313" key="3">
    <source>
        <dbReference type="Proteomes" id="UP000077349"/>
    </source>
</evidence>
<feature type="transmembrane region" description="Helical" evidence="1">
    <location>
        <begin position="28"/>
        <end position="53"/>
    </location>
</feature>
<name>A0A177GBQ1_9PROT</name>
<dbReference type="RefSeq" id="WP_156508092.1">
    <property type="nucleotide sequence ID" value="NZ_JOPG01000027.1"/>
</dbReference>
<sequence length="56" mass="6048">MRYESTGGEPRRQVLSGPGSRARLQGRVAHAVATCAMGSWFLLGLIPVLVIIYSMS</sequence>
<accession>A0A177GBQ1</accession>
<dbReference type="EMBL" id="LVHD01000011">
    <property type="protein sequence ID" value="OAG77708.1"/>
    <property type="molecule type" value="Genomic_DNA"/>
</dbReference>
<keyword evidence="1" id="KW-0472">Membrane</keyword>
<organism evidence="2 3">
    <name type="scientific">Acetobacter malorum</name>
    <dbReference type="NCBI Taxonomy" id="178901"/>
    <lineage>
        <taxon>Bacteria</taxon>
        <taxon>Pseudomonadati</taxon>
        <taxon>Pseudomonadota</taxon>
        <taxon>Alphaproteobacteria</taxon>
        <taxon>Acetobacterales</taxon>
        <taxon>Acetobacteraceae</taxon>
        <taxon>Acetobacter</taxon>
    </lineage>
</organism>
<gene>
    <name evidence="2" type="ORF">Amal_01080</name>
</gene>
<keyword evidence="1" id="KW-0812">Transmembrane</keyword>
<evidence type="ECO:0000256" key="1">
    <source>
        <dbReference type="SAM" id="Phobius"/>
    </source>
</evidence>
<dbReference type="STRING" id="178901.AmDm5_1132"/>
<dbReference type="AlphaFoldDB" id="A0A177GBQ1"/>
<evidence type="ECO:0000313" key="2">
    <source>
        <dbReference type="EMBL" id="OAG77708.1"/>
    </source>
</evidence>
<comment type="caution">
    <text evidence="2">The sequence shown here is derived from an EMBL/GenBank/DDBJ whole genome shotgun (WGS) entry which is preliminary data.</text>
</comment>